<dbReference type="Proteomes" id="UP000230750">
    <property type="component" value="Unassembled WGS sequence"/>
</dbReference>
<dbReference type="EMBL" id="MRZV01000959">
    <property type="protein sequence ID" value="PIK42135.1"/>
    <property type="molecule type" value="Genomic_DNA"/>
</dbReference>
<dbReference type="Pfam" id="PF02931">
    <property type="entry name" value="Neur_chan_LBD"/>
    <property type="match status" value="1"/>
</dbReference>
<feature type="domain" description="Neurotransmitter-gated ion-channel transmembrane" evidence="17">
    <location>
        <begin position="241"/>
        <end position="480"/>
    </location>
</feature>
<keyword evidence="12" id="KW-1071">Ligand-gated ion channel</keyword>
<reference evidence="18 19" key="1">
    <citation type="journal article" date="2017" name="PLoS Biol.">
        <title>The sea cucumber genome provides insights into morphological evolution and visceral regeneration.</title>
        <authorList>
            <person name="Zhang X."/>
            <person name="Sun L."/>
            <person name="Yuan J."/>
            <person name="Sun Y."/>
            <person name="Gao Y."/>
            <person name="Zhang L."/>
            <person name="Li S."/>
            <person name="Dai H."/>
            <person name="Hamel J.F."/>
            <person name="Liu C."/>
            <person name="Yu Y."/>
            <person name="Liu S."/>
            <person name="Lin W."/>
            <person name="Guo K."/>
            <person name="Jin S."/>
            <person name="Xu P."/>
            <person name="Storey K.B."/>
            <person name="Huan P."/>
            <person name="Zhang T."/>
            <person name="Zhou Y."/>
            <person name="Zhang J."/>
            <person name="Lin C."/>
            <person name="Li X."/>
            <person name="Xing L."/>
            <person name="Huo D."/>
            <person name="Sun M."/>
            <person name="Wang L."/>
            <person name="Mercier A."/>
            <person name="Li F."/>
            <person name="Yang H."/>
            <person name="Xiang J."/>
        </authorList>
    </citation>
    <scope>NUCLEOTIDE SEQUENCE [LARGE SCALE GENOMIC DNA]</scope>
    <source>
        <strain evidence="18">Shaxun</strain>
        <tissue evidence="18">Muscle</tissue>
    </source>
</reference>
<evidence type="ECO:0000256" key="4">
    <source>
        <dbReference type="ARBA" id="ARBA00022692"/>
    </source>
</evidence>
<dbReference type="InterPro" id="IPR036734">
    <property type="entry name" value="Neur_chan_lig-bd_sf"/>
</dbReference>
<dbReference type="Gene3D" id="2.70.170.10">
    <property type="entry name" value="Neurotransmitter-gated ion-channel ligand-binding domain"/>
    <property type="match status" value="1"/>
</dbReference>
<evidence type="ECO:0000256" key="1">
    <source>
        <dbReference type="ARBA" id="ARBA00009237"/>
    </source>
</evidence>
<dbReference type="PANTHER" id="PTHR18945">
    <property type="entry name" value="NEUROTRANSMITTER GATED ION CHANNEL"/>
    <property type="match status" value="1"/>
</dbReference>
<dbReference type="SUPFAM" id="SSF63712">
    <property type="entry name" value="Nicotinic receptor ligand binding domain-like"/>
    <property type="match status" value="1"/>
</dbReference>
<organism evidence="18 19">
    <name type="scientific">Stichopus japonicus</name>
    <name type="common">Sea cucumber</name>
    <dbReference type="NCBI Taxonomy" id="307972"/>
    <lineage>
        <taxon>Eukaryota</taxon>
        <taxon>Metazoa</taxon>
        <taxon>Echinodermata</taxon>
        <taxon>Eleutherozoa</taxon>
        <taxon>Echinozoa</taxon>
        <taxon>Holothuroidea</taxon>
        <taxon>Aspidochirotacea</taxon>
        <taxon>Aspidochirotida</taxon>
        <taxon>Stichopodidae</taxon>
        <taxon>Apostichopus</taxon>
    </lineage>
</organism>
<evidence type="ECO:0000256" key="7">
    <source>
        <dbReference type="ARBA" id="ARBA00023065"/>
    </source>
</evidence>
<comment type="subcellular location">
    <subcellularLocation>
        <location evidence="14">Synaptic cell membrane</location>
        <topology evidence="14">Multi-pass membrane protein</topology>
    </subcellularLocation>
</comment>
<evidence type="ECO:0000256" key="13">
    <source>
        <dbReference type="ARBA" id="ARBA00023303"/>
    </source>
</evidence>
<dbReference type="CDD" id="cd19051">
    <property type="entry name" value="LGIC_TM_cation"/>
    <property type="match status" value="1"/>
</dbReference>
<dbReference type="InterPro" id="IPR006029">
    <property type="entry name" value="Neurotrans-gated_channel_TM"/>
</dbReference>
<evidence type="ECO:0000313" key="19">
    <source>
        <dbReference type="Proteomes" id="UP000230750"/>
    </source>
</evidence>
<dbReference type="GO" id="GO:0022848">
    <property type="term" value="F:acetylcholine-gated monoatomic cation-selective channel activity"/>
    <property type="evidence" value="ECO:0007669"/>
    <property type="project" value="InterPro"/>
</dbReference>
<dbReference type="InterPro" id="IPR018000">
    <property type="entry name" value="Neurotransmitter_ion_chnl_CS"/>
</dbReference>
<evidence type="ECO:0000256" key="14">
    <source>
        <dbReference type="ARBA" id="ARBA00034099"/>
    </source>
</evidence>
<keyword evidence="4 15" id="KW-0812">Transmembrane</keyword>
<evidence type="ECO:0000256" key="2">
    <source>
        <dbReference type="ARBA" id="ARBA00022448"/>
    </source>
</evidence>
<dbReference type="InterPro" id="IPR006201">
    <property type="entry name" value="Neur_channel"/>
</dbReference>
<keyword evidence="5 15" id="KW-1133">Transmembrane helix</keyword>
<dbReference type="InterPro" id="IPR036719">
    <property type="entry name" value="Neuro-gated_channel_TM_sf"/>
</dbReference>
<feature type="transmembrane region" description="Helical" evidence="15">
    <location>
        <begin position="299"/>
        <end position="323"/>
    </location>
</feature>
<evidence type="ECO:0000256" key="12">
    <source>
        <dbReference type="ARBA" id="ARBA00023286"/>
    </source>
</evidence>
<keyword evidence="11" id="KW-0325">Glycoprotein</keyword>
<evidence type="ECO:0000256" key="8">
    <source>
        <dbReference type="ARBA" id="ARBA00023136"/>
    </source>
</evidence>
<keyword evidence="6" id="KW-0770">Synapse</keyword>
<accession>A0A2G8K2E9</accession>
<dbReference type="FunFam" id="1.20.58.390:FF:000043">
    <property type="entry name" value="AcetylCholine Receptor"/>
    <property type="match status" value="1"/>
</dbReference>
<keyword evidence="7 15" id="KW-0406">Ion transport</keyword>
<comment type="caution">
    <text evidence="18">The sequence shown here is derived from an EMBL/GenBank/DDBJ whole genome shotgun (WGS) entry which is preliminary data.</text>
</comment>
<keyword evidence="9" id="KW-1015">Disulfide bond</keyword>
<evidence type="ECO:0000313" key="18">
    <source>
        <dbReference type="EMBL" id="PIK42135.1"/>
    </source>
</evidence>
<dbReference type="InterPro" id="IPR002394">
    <property type="entry name" value="Nicotinic_acetylcholine_rcpt"/>
</dbReference>
<dbReference type="GO" id="GO:0004888">
    <property type="term" value="F:transmembrane signaling receptor activity"/>
    <property type="evidence" value="ECO:0007669"/>
    <property type="project" value="InterPro"/>
</dbReference>
<protein>
    <submittedName>
        <fullName evidence="18">Putative neuronal acetylcholine receptor subunit alpha-10</fullName>
    </submittedName>
</protein>
<evidence type="ECO:0000256" key="6">
    <source>
        <dbReference type="ARBA" id="ARBA00023018"/>
    </source>
</evidence>
<feature type="transmembrane region" description="Helical" evidence="15">
    <location>
        <begin position="266"/>
        <end position="287"/>
    </location>
</feature>
<dbReference type="InterPro" id="IPR038050">
    <property type="entry name" value="Neuro_actylchol_rec"/>
</dbReference>
<feature type="transmembrane region" description="Helical" evidence="15">
    <location>
        <begin position="235"/>
        <end position="254"/>
    </location>
</feature>
<keyword evidence="10 18" id="KW-0675">Receptor</keyword>
<evidence type="ECO:0000259" key="16">
    <source>
        <dbReference type="Pfam" id="PF02931"/>
    </source>
</evidence>
<keyword evidence="2 15" id="KW-0813">Transport</keyword>
<keyword evidence="8 15" id="KW-0472">Membrane</keyword>
<dbReference type="Gene3D" id="1.20.58.390">
    <property type="entry name" value="Neurotransmitter-gated ion-channel transmembrane domain"/>
    <property type="match status" value="1"/>
</dbReference>
<sequence length="487" mass="55585">MLMTVNCFVSNYYFNIFLILAADVEAKLIDDLLSQYSRYVRPVAMESQLVEIFYHMKLSRILKIDERNQILATAVWLEQWWHDDYLKWNPEDYDNLTEVTISSRRIWIPDTVLYNSADVDKEPGTGVLLTNAVINYTGGVYWPAPAIFKSSCSLVITRFPFDEQTCILKFGPWAYLGNEVIMRQVSESGDFSQLTPNGQWKLLAMPVEENLVKYGCCPIPFSDITFTLELRRKELFYLFNLVIPSILMSWLSVLSFYMPMESGEKVGLNITVLLALVFFLLLGASLLPPNADSVPLLAQLLECIIVIMCLETAMSVIVLRLYYREPKTTPPRWLRWLVLDKLADILFMHGRRHPFRDYDDADIDEGLAAIQDPFDPENGPGSIDDRIVGKSLLEKLALQESVAKETQKGEDSDYESDSGLTDAIGGTVKQIERCVSRLMEHAQETDRSDSVKQQWLDICIIFDRILLIAFTLALVMTSVIVLFLMVA</sequence>
<dbReference type="AlphaFoldDB" id="A0A2G8K2E9"/>
<dbReference type="Pfam" id="PF02932">
    <property type="entry name" value="Neur_chan_memb"/>
    <property type="match status" value="1"/>
</dbReference>
<dbReference type="OrthoDB" id="10035934at2759"/>
<feature type="transmembrane region" description="Helical" evidence="15">
    <location>
        <begin position="465"/>
        <end position="486"/>
    </location>
</feature>
<keyword evidence="13 15" id="KW-0407">Ion channel</keyword>
<dbReference type="SUPFAM" id="SSF90112">
    <property type="entry name" value="Neurotransmitter-gated ion-channel transmembrane pore"/>
    <property type="match status" value="1"/>
</dbReference>
<gene>
    <name evidence="18" type="ORF">BSL78_21010</name>
</gene>
<keyword evidence="19" id="KW-1185">Reference proteome</keyword>
<dbReference type="CDD" id="cd18997">
    <property type="entry name" value="LGIC_ECD_nAChR"/>
    <property type="match status" value="1"/>
</dbReference>
<feature type="domain" description="Neurotransmitter-gated ion-channel ligand-binding" evidence="16">
    <location>
        <begin position="26"/>
        <end position="233"/>
    </location>
</feature>
<evidence type="ECO:0000256" key="5">
    <source>
        <dbReference type="ARBA" id="ARBA00022989"/>
    </source>
</evidence>
<dbReference type="InterPro" id="IPR006202">
    <property type="entry name" value="Neur_chan_lig-bd"/>
</dbReference>
<proteinExistence type="inferred from homology"/>
<dbReference type="NCBIfam" id="TIGR00860">
    <property type="entry name" value="LIC"/>
    <property type="match status" value="1"/>
</dbReference>
<dbReference type="GO" id="GO:0045211">
    <property type="term" value="C:postsynaptic membrane"/>
    <property type="evidence" value="ECO:0007669"/>
    <property type="project" value="InterPro"/>
</dbReference>
<dbReference type="STRING" id="307972.A0A2G8K2E9"/>
<dbReference type="FunFam" id="2.70.170.10:FF:000016">
    <property type="entry name" value="Nicotinic acetylcholine receptor subunit"/>
    <property type="match status" value="1"/>
</dbReference>
<comment type="similarity">
    <text evidence="1">Belongs to the ligand-gated ion channel (TC 1.A.9) family. Acetylcholine receptor (TC 1.A.9.1) subfamily.</text>
</comment>
<evidence type="ECO:0000256" key="11">
    <source>
        <dbReference type="ARBA" id="ARBA00023180"/>
    </source>
</evidence>
<dbReference type="PROSITE" id="PS00236">
    <property type="entry name" value="NEUROTR_ION_CHANNEL"/>
    <property type="match status" value="1"/>
</dbReference>
<dbReference type="PRINTS" id="PR00254">
    <property type="entry name" value="NICOTINICR"/>
</dbReference>
<evidence type="ECO:0000256" key="15">
    <source>
        <dbReference type="RuleBase" id="RU000687"/>
    </source>
</evidence>
<evidence type="ECO:0000256" key="10">
    <source>
        <dbReference type="ARBA" id="ARBA00023170"/>
    </source>
</evidence>
<evidence type="ECO:0000256" key="3">
    <source>
        <dbReference type="ARBA" id="ARBA00022475"/>
    </source>
</evidence>
<dbReference type="PRINTS" id="PR00252">
    <property type="entry name" value="NRIONCHANNEL"/>
</dbReference>
<evidence type="ECO:0000256" key="9">
    <source>
        <dbReference type="ARBA" id="ARBA00023157"/>
    </source>
</evidence>
<name>A0A2G8K2E9_STIJA</name>
<evidence type="ECO:0000259" key="17">
    <source>
        <dbReference type="Pfam" id="PF02932"/>
    </source>
</evidence>
<keyword evidence="3" id="KW-1003">Cell membrane</keyword>